<accession>A0A7G9RIE8</accession>
<dbReference type="AlphaFoldDB" id="A0A7G9RIE8"/>
<organism evidence="3 4">
    <name type="scientific">Diaphorobacter ruginosibacter</name>
    <dbReference type="NCBI Taxonomy" id="1715720"/>
    <lineage>
        <taxon>Bacteria</taxon>
        <taxon>Pseudomonadati</taxon>
        <taxon>Pseudomonadota</taxon>
        <taxon>Betaproteobacteria</taxon>
        <taxon>Burkholderiales</taxon>
        <taxon>Comamonadaceae</taxon>
        <taxon>Diaphorobacter</taxon>
    </lineage>
</organism>
<evidence type="ECO:0000313" key="4">
    <source>
        <dbReference type="Proteomes" id="UP000515811"/>
    </source>
</evidence>
<dbReference type="GO" id="GO:0035556">
    <property type="term" value="P:intracellular signal transduction"/>
    <property type="evidence" value="ECO:0007669"/>
    <property type="project" value="InterPro"/>
</dbReference>
<feature type="domain" description="Guanylate cyclase" evidence="2">
    <location>
        <begin position="7"/>
        <end position="122"/>
    </location>
</feature>
<dbReference type="PANTHER" id="PTHR43081:SF1">
    <property type="entry name" value="ADENYLATE CYCLASE, TERMINAL-DIFFERENTIATION SPECIFIC"/>
    <property type="match status" value="1"/>
</dbReference>
<dbReference type="EMBL" id="CP060714">
    <property type="protein sequence ID" value="QNN55373.1"/>
    <property type="molecule type" value="Genomic_DNA"/>
</dbReference>
<dbReference type="KEGG" id="drg:H9K76_11835"/>
<dbReference type="Gene3D" id="2.60.200.20">
    <property type="match status" value="1"/>
</dbReference>
<dbReference type="GO" id="GO:0009190">
    <property type="term" value="P:cyclic nucleotide biosynthetic process"/>
    <property type="evidence" value="ECO:0007669"/>
    <property type="project" value="InterPro"/>
</dbReference>
<proteinExistence type="predicted"/>
<gene>
    <name evidence="3" type="ORF">H9K76_11835</name>
</gene>
<keyword evidence="4" id="KW-1185">Reference proteome</keyword>
<feature type="domain" description="FHA" evidence="1">
    <location>
        <begin position="217"/>
        <end position="260"/>
    </location>
</feature>
<dbReference type="PROSITE" id="PS50006">
    <property type="entry name" value="FHA_DOMAIN"/>
    <property type="match status" value="1"/>
</dbReference>
<name>A0A7G9RIE8_9BURK</name>
<dbReference type="SUPFAM" id="SSF55073">
    <property type="entry name" value="Nucleotide cyclase"/>
    <property type="match status" value="1"/>
</dbReference>
<dbReference type="CDD" id="cd00060">
    <property type="entry name" value="FHA"/>
    <property type="match status" value="1"/>
</dbReference>
<sequence>MTEALKTVVFADIVGSTSLYETLGNERAALAVTELLNWMTAKVQQRRGRVVKTLGDGLLCLFPESSAAVRCTLEIMREHRDHILWPTRNLGPALRMGLDSGEVLDVAGDCYGDAVNTASRLCDRSAPGEIWATEAVATAGADLPNAHLVRLGHLSVKGKAEPVLMYQIEWRTDESPEPMTQHAGLTDLGALDSMGAVQIQFAWGRTRHVFDSTDAPVQVGRSSEAHMHIDDPRVSRFHVRIDWRDGSFVLTDMSSFGTWVMFEGNDAPVQLRRDSCILHGSGQFSLSLPFTAPDAPRVSFQITGQSMSIGR</sequence>
<evidence type="ECO:0000313" key="3">
    <source>
        <dbReference type="EMBL" id="QNN55373.1"/>
    </source>
</evidence>
<protein>
    <submittedName>
        <fullName evidence="3">Adenylate/guanylate cyclase domain-containing protein</fullName>
    </submittedName>
</protein>
<dbReference type="SUPFAM" id="SSF49879">
    <property type="entry name" value="SMAD/FHA domain"/>
    <property type="match status" value="1"/>
</dbReference>
<dbReference type="Pfam" id="PF00498">
    <property type="entry name" value="FHA"/>
    <property type="match status" value="1"/>
</dbReference>
<dbReference type="PANTHER" id="PTHR43081">
    <property type="entry name" value="ADENYLATE CYCLASE, TERMINAL-DIFFERENTIATION SPECIFIC-RELATED"/>
    <property type="match status" value="1"/>
</dbReference>
<evidence type="ECO:0000259" key="1">
    <source>
        <dbReference type="PROSITE" id="PS50006"/>
    </source>
</evidence>
<evidence type="ECO:0000259" key="2">
    <source>
        <dbReference type="PROSITE" id="PS50125"/>
    </source>
</evidence>
<dbReference type="CDD" id="cd07302">
    <property type="entry name" value="CHD"/>
    <property type="match status" value="1"/>
</dbReference>
<dbReference type="InterPro" id="IPR008984">
    <property type="entry name" value="SMAD_FHA_dom_sf"/>
</dbReference>
<dbReference type="Proteomes" id="UP000515811">
    <property type="component" value="Chromosome"/>
</dbReference>
<dbReference type="GO" id="GO:0004016">
    <property type="term" value="F:adenylate cyclase activity"/>
    <property type="evidence" value="ECO:0007669"/>
    <property type="project" value="UniProtKB-ARBA"/>
</dbReference>
<dbReference type="InterPro" id="IPR000253">
    <property type="entry name" value="FHA_dom"/>
</dbReference>
<dbReference type="InterPro" id="IPR029787">
    <property type="entry name" value="Nucleotide_cyclase"/>
</dbReference>
<dbReference type="Gene3D" id="3.30.70.1230">
    <property type="entry name" value="Nucleotide cyclase"/>
    <property type="match status" value="1"/>
</dbReference>
<dbReference type="InterPro" id="IPR050697">
    <property type="entry name" value="Adenylyl/Guanylyl_Cyclase_3/4"/>
</dbReference>
<dbReference type="RefSeq" id="WP_187595646.1">
    <property type="nucleotide sequence ID" value="NZ_CP060714.1"/>
</dbReference>
<dbReference type="SMART" id="SM00240">
    <property type="entry name" value="FHA"/>
    <property type="match status" value="1"/>
</dbReference>
<dbReference type="Pfam" id="PF00211">
    <property type="entry name" value="Guanylate_cyc"/>
    <property type="match status" value="1"/>
</dbReference>
<dbReference type="InterPro" id="IPR001054">
    <property type="entry name" value="A/G_cyclase"/>
</dbReference>
<dbReference type="PROSITE" id="PS50125">
    <property type="entry name" value="GUANYLATE_CYCLASE_2"/>
    <property type="match status" value="1"/>
</dbReference>
<reference evidence="3 4" key="1">
    <citation type="submission" date="2020-08" db="EMBL/GenBank/DDBJ databases">
        <title>Genome sequence of Diaphorobacter ruginosibacter DSM 27467T.</title>
        <authorList>
            <person name="Hyun D.-W."/>
            <person name="Bae J.-W."/>
        </authorList>
    </citation>
    <scope>NUCLEOTIDE SEQUENCE [LARGE SCALE GENOMIC DNA]</scope>
    <source>
        <strain evidence="3 4">DSM 27467</strain>
    </source>
</reference>